<keyword evidence="4 5" id="KW-0413">Isomerase</keyword>
<dbReference type="PANTHER" id="PTHR10516">
    <property type="entry name" value="PEPTIDYL-PROLYL CIS-TRANS ISOMERASE"/>
    <property type="match status" value="1"/>
</dbReference>
<reference evidence="8" key="3">
    <citation type="submission" date="2016-03" db="UniProtKB">
        <authorList>
            <consortium name="EnsemblProtists"/>
        </authorList>
    </citation>
    <scope>IDENTIFICATION</scope>
</reference>
<feature type="domain" description="PPIase FKBP-type" evidence="6">
    <location>
        <begin position="15"/>
        <end position="103"/>
    </location>
</feature>
<dbReference type="FunFam" id="3.10.50.40:FF:000025">
    <property type="entry name" value="Peptidylprolyl isomerase"/>
    <property type="match status" value="1"/>
</dbReference>
<keyword evidence="3 5" id="KW-0697">Rotamase</keyword>
<feature type="non-terminal residue" evidence="7">
    <location>
        <position position="1"/>
    </location>
</feature>
<reference evidence="9" key="2">
    <citation type="submission" date="2012-11" db="EMBL/GenBank/DDBJ databases">
        <authorList>
            <person name="Kuo A."/>
            <person name="Curtis B.A."/>
            <person name="Tanifuji G."/>
            <person name="Burki F."/>
            <person name="Gruber A."/>
            <person name="Irimia M."/>
            <person name="Maruyama S."/>
            <person name="Arias M.C."/>
            <person name="Ball S.G."/>
            <person name="Gile G.H."/>
            <person name="Hirakawa Y."/>
            <person name="Hopkins J.F."/>
            <person name="Rensing S.A."/>
            <person name="Schmutz J."/>
            <person name="Symeonidi A."/>
            <person name="Elias M."/>
            <person name="Eveleigh R.J."/>
            <person name="Herman E.K."/>
            <person name="Klute M.J."/>
            <person name="Nakayama T."/>
            <person name="Obornik M."/>
            <person name="Reyes-Prieto A."/>
            <person name="Armbrust E.V."/>
            <person name="Aves S.J."/>
            <person name="Beiko R.G."/>
            <person name="Coutinho P."/>
            <person name="Dacks J.B."/>
            <person name="Durnford D.G."/>
            <person name="Fast N.M."/>
            <person name="Green B.R."/>
            <person name="Grisdale C."/>
            <person name="Hempe F."/>
            <person name="Henrissat B."/>
            <person name="Hoppner M.P."/>
            <person name="Ishida K.-I."/>
            <person name="Kim E."/>
            <person name="Koreny L."/>
            <person name="Kroth P.G."/>
            <person name="Liu Y."/>
            <person name="Malik S.-B."/>
            <person name="Maier U.G."/>
            <person name="McRose D."/>
            <person name="Mock T."/>
            <person name="Neilson J.A."/>
            <person name="Onodera N.T."/>
            <person name="Poole A.M."/>
            <person name="Pritham E.J."/>
            <person name="Richards T.A."/>
            <person name="Rocap G."/>
            <person name="Roy S.W."/>
            <person name="Sarai C."/>
            <person name="Schaack S."/>
            <person name="Shirato S."/>
            <person name="Slamovits C.H."/>
            <person name="Spencer D.F."/>
            <person name="Suzuki S."/>
            <person name="Worden A.Z."/>
            <person name="Zauner S."/>
            <person name="Barry K."/>
            <person name="Bell C."/>
            <person name="Bharti A.K."/>
            <person name="Crow J.A."/>
            <person name="Grimwood J."/>
            <person name="Kramer R."/>
            <person name="Lindquist E."/>
            <person name="Lucas S."/>
            <person name="Salamov A."/>
            <person name="McFadden G.I."/>
            <person name="Lane C.E."/>
            <person name="Keeling P.J."/>
            <person name="Gray M.W."/>
            <person name="Grigoriev I.V."/>
            <person name="Archibald J.M."/>
        </authorList>
    </citation>
    <scope>NUCLEOTIDE SEQUENCE</scope>
    <source>
        <strain evidence="9">CCMP2712</strain>
    </source>
</reference>
<dbReference type="eggNOG" id="KOG0543">
    <property type="taxonomic scope" value="Eukaryota"/>
</dbReference>
<dbReference type="GeneID" id="17302978"/>
<dbReference type="PaxDb" id="55529-EKX46262"/>
<proteinExistence type="predicted"/>
<dbReference type="Pfam" id="PF00254">
    <property type="entry name" value="FKBP_C"/>
    <property type="match status" value="1"/>
</dbReference>
<protein>
    <recommendedName>
        <fullName evidence="2 5">peptidylprolyl isomerase</fullName>
        <ecNumber evidence="2 5">5.2.1.8</ecNumber>
    </recommendedName>
</protein>
<dbReference type="EC" id="5.2.1.8" evidence="2 5"/>
<name>L1JDA1_GUITC</name>
<sequence length="110" mass="11785">QIISPGSGDSTPQKGDLVKAHYTGTLLDGSKFDSSRDRGDPFSFTIGQGQVIACWDEAFLTMKKGERALLTCTAENAYGDRGAGEKIPPGATLRFDVELIDFGNKAKSEL</sequence>
<dbReference type="InterPro" id="IPR046357">
    <property type="entry name" value="PPIase_dom_sf"/>
</dbReference>
<organism evidence="7">
    <name type="scientific">Guillardia theta (strain CCMP2712)</name>
    <name type="common">Cryptophyte</name>
    <dbReference type="NCBI Taxonomy" id="905079"/>
    <lineage>
        <taxon>Eukaryota</taxon>
        <taxon>Cryptophyceae</taxon>
        <taxon>Pyrenomonadales</taxon>
        <taxon>Geminigeraceae</taxon>
        <taxon>Guillardia</taxon>
    </lineage>
</organism>
<evidence type="ECO:0000256" key="4">
    <source>
        <dbReference type="ARBA" id="ARBA00023235"/>
    </source>
</evidence>
<dbReference type="HOGENOM" id="CLU_013615_12_1_1"/>
<evidence type="ECO:0000313" key="7">
    <source>
        <dbReference type="EMBL" id="EKX46262.1"/>
    </source>
</evidence>
<keyword evidence="9" id="KW-1185">Reference proteome</keyword>
<evidence type="ECO:0000313" key="9">
    <source>
        <dbReference type="Proteomes" id="UP000011087"/>
    </source>
</evidence>
<dbReference type="KEGG" id="gtt:GUITHDRAFT_70698"/>
<dbReference type="EMBL" id="JH992995">
    <property type="protein sequence ID" value="EKX46262.1"/>
    <property type="molecule type" value="Genomic_DNA"/>
</dbReference>
<dbReference type="PANTHER" id="PTHR10516:SF443">
    <property type="entry name" value="FK506-BINDING PROTEIN 59-RELATED"/>
    <property type="match status" value="1"/>
</dbReference>
<evidence type="ECO:0000256" key="1">
    <source>
        <dbReference type="ARBA" id="ARBA00000971"/>
    </source>
</evidence>
<dbReference type="InterPro" id="IPR050689">
    <property type="entry name" value="FKBP-type_PPIase"/>
</dbReference>
<dbReference type="InterPro" id="IPR001179">
    <property type="entry name" value="PPIase_FKBP_dom"/>
</dbReference>
<dbReference type="GO" id="GO:0003755">
    <property type="term" value="F:peptidyl-prolyl cis-trans isomerase activity"/>
    <property type="evidence" value="ECO:0007669"/>
    <property type="project" value="UniProtKB-KW"/>
</dbReference>
<dbReference type="Gene3D" id="3.10.50.40">
    <property type="match status" value="1"/>
</dbReference>
<reference evidence="7 9" key="1">
    <citation type="journal article" date="2012" name="Nature">
        <title>Algal genomes reveal evolutionary mosaicism and the fate of nucleomorphs.</title>
        <authorList>
            <consortium name="DOE Joint Genome Institute"/>
            <person name="Curtis B.A."/>
            <person name="Tanifuji G."/>
            <person name="Burki F."/>
            <person name="Gruber A."/>
            <person name="Irimia M."/>
            <person name="Maruyama S."/>
            <person name="Arias M.C."/>
            <person name="Ball S.G."/>
            <person name="Gile G.H."/>
            <person name="Hirakawa Y."/>
            <person name="Hopkins J.F."/>
            <person name="Kuo A."/>
            <person name="Rensing S.A."/>
            <person name="Schmutz J."/>
            <person name="Symeonidi A."/>
            <person name="Elias M."/>
            <person name="Eveleigh R.J."/>
            <person name="Herman E.K."/>
            <person name="Klute M.J."/>
            <person name="Nakayama T."/>
            <person name="Obornik M."/>
            <person name="Reyes-Prieto A."/>
            <person name="Armbrust E.V."/>
            <person name="Aves S.J."/>
            <person name="Beiko R.G."/>
            <person name="Coutinho P."/>
            <person name="Dacks J.B."/>
            <person name="Durnford D.G."/>
            <person name="Fast N.M."/>
            <person name="Green B.R."/>
            <person name="Grisdale C.J."/>
            <person name="Hempel F."/>
            <person name="Henrissat B."/>
            <person name="Hoppner M.P."/>
            <person name="Ishida K."/>
            <person name="Kim E."/>
            <person name="Koreny L."/>
            <person name="Kroth P.G."/>
            <person name="Liu Y."/>
            <person name="Malik S.B."/>
            <person name="Maier U.G."/>
            <person name="McRose D."/>
            <person name="Mock T."/>
            <person name="Neilson J.A."/>
            <person name="Onodera N.T."/>
            <person name="Poole A.M."/>
            <person name="Pritham E.J."/>
            <person name="Richards T.A."/>
            <person name="Rocap G."/>
            <person name="Roy S.W."/>
            <person name="Sarai C."/>
            <person name="Schaack S."/>
            <person name="Shirato S."/>
            <person name="Slamovits C.H."/>
            <person name="Spencer D.F."/>
            <person name="Suzuki S."/>
            <person name="Worden A.Z."/>
            <person name="Zauner S."/>
            <person name="Barry K."/>
            <person name="Bell C."/>
            <person name="Bharti A.K."/>
            <person name="Crow J.A."/>
            <person name="Grimwood J."/>
            <person name="Kramer R."/>
            <person name="Lindquist E."/>
            <person name="Lucas S."/>
            <person name="Salamov A."/>
            <person name="McFadden G.I."/>
            <person name="Lane C.E."/>
            <person name="Keeling P.J."/>
            <person name="Gray M.W."/>
            <person name="Grigoriev I.V."/>
            <person name="Archibald J.M."/>
        </authorList>
    </citation>
    <scope>NUCLEOTIDE SEQUENCE</scope>
    <source>
        <strain evidence="7 9">CCMP2712</strain>
    </source>
</reference>
<dbReference type="STRING" id="905079.L1JDA1"/>
<dbReference type="PROSITE" id="PS50059">
    <property type="entry name" value="FKBP_PPIASE"/>
    <property type="match status" value="1"/>
</dbReference>
<gene>
    <name evidence="7" type="ORF">GUITHDRAFT_70698</name>
</gene>
<evidence type="ECO:0000256" key="5">
    <source>
        <dbReference type="PROSITE-ProRule" id="PRU00277"/>
    </source>
</evidence>
<dbReference type="EnsemblProtists" id="EKX46262">
    <property type="protein sequence ID" value="EKX46262"/>
    <property type="gene ID" value="GUITHDRAFT_70698"/>
</dbReference>
<dbReference type="OMA" id="FTSMNNQ"/>
<dbReference type="SUPFAM" id="SSF54534">
    <property type="entry name" value="FKBP-like"/>
    <property type="match status" value="1"/>
</dbReference>
<evidence type="ECO:0000256" key="2">
    <source>
        <dbReference type="ARBA" id="ARBA00013194"/>
    </source>
</evidence>
<dbReference type="OrthoDB" id="1902587at2759"/>
<evidence type="ECO:0000256" key="3">
    <source>
        <dbReference type="ARBA" id="ARBA00023110"/>
    </source>
</evidence>
<accession>L1JDA1</accession>
<dbReference type="RefSeq" id="XP_005833242.1">
    <property type="nucleotide sequence ID" value="XM_005833185.1"/>
</dbReference>
<dbReference type="AlphaFoldDB" id="L1JDA1"/>
<evidence type="ECO:0000313" key="8">
    <source>
        <dbReference type="EnsemblProtists" id="EKX46262"/>
    </source>
</evidence>
<evidence type="ECO:0000259" key="6">
    <source>
        <dbReference type="PROSITE" id="PS50059"/>
    </source>
</evidence>
<dbReference type="Proteomes" id="UP000011087">
    <property type="component" value="Unassembled WGS sequence"/>
</dbReference>
<comment type="catalytic activity">
    <reaction evidence="1 5">
        <text>[protein]-peptidylproline (omega=180) = [protein]-peptidylproline (omega=0)</text>
        <dbReference type="Rhea" id="RHEA:16237"/>
        <dbReference type="Rhea" id="RHEA-COMP:10747"/>
        <dbReference type="Rhea" id="RHEA-COMP:10748"/>
        <dbReference type="ChEBI" id="CHEBI:83833"/>
        <dbReference type="ChEBI" id="CHEBI:83834"/>
        <dbReference type="EC" id="5.2.1.8"/>
    </reaction>
</comment>